<dbReference type="EMBL" id="FQVN01000018">
    <property type="protein sequence ID" value="SHH00784.1"/>
    <property type="molecule type" value="Genomic_DNA"/>
</dbReference>
<keyword evidence="9" id="KW-1185">Reference proteome</keyword>
<dbReference type="GO" id="GO:0140359">
    <property type="term" value="F:ABC-type transporter activity"/>
    <property type="evidence" value="ECO:0007669"/>
    <property type="project" value="InterPro"/>
</dbReference>
<keyword evidence="5 6" id="KW-0472">Membrane</keyword>
<evidence type="ECO:0000256" key="1">
    <source>
        <dbReference type="ARBA" id="ARBA00004651"/>
    </source>
</evidence>
<dbReference type="GO" id="GO:0005886">
    <property type="term" value="C:plasma membrane"/>
    <property type="evidence" value="ECO:0007669"/>
    <property type="project" value="UniProtKB-SubCell"/>
</dbReference>
<evidence type="ECO:0000256" key="6">
    <source>
        <dbReference type="SAM" id="Phobius"/>
    </source>
</evidence>
<feature type="domain" description="ABC-2 type transporter transmembrane" evidence="7">
    <location>
        <begin position="34"/>
        <end position="381"/>
    </location>
</feature>
<keyword evidence="4 6" id="KW-1133">Transmembrane helix</keyword>
<dbReference type="PANTHER" id="PTHR30294">
    <property type="entry name" value="MEMBRANE COMPONENT OF ABC TRANSPORTER YHHJ-RELATED"/>
    <property type="match status" value="1"/>
</dbReference>
<dbReference type="Proteomes" id="UP000184501">
    <property type="component" value="Unassembled WGS sequence"/>
</dbReference>
<evidence type="ECO:0000256" key="5">
    <source>
        <dbReference type="ARBA" id="ARBA00023136"/>
    </source>
</evidence>
<gene>
    <name evidence="8" type="ORF">SAMN05444320_11850</name>
</gene>
<feature type="transmembrane region" description="Helical" evidence="6">
    <location>
        <begin position="361"/>
        <end position="381"/>
    </location>
</feature>
<evidence type="ECO:0000313" key="8">
    <source>
        <dbReference type="EMBL" id="SHH00784.1"/>
    </source>
</evidence>
<dbReference type="AlphaFoldDB" id="A0A1M5PG43"/>
<keyword evidence="3 6" id="KW-0812">Transmembrane</keyword>
<evidence type="ECO:0000256" key="2">
    <source>
        <dbReference type="ARBA" id="ARBA00022475"/>
    </source>
</evidence>
<dbReference type="RefSeq" id="WP_073489894.1">
    <property type="nucleotide sequence ID" value="NZ_FQVN01000018.1"/>
</dbReference>
<name>A0A1M5PG43_STRHI</name>
<dbReference type="InterPro" id="IPR013525">
    <property type="entry name" value="ABC2_TM"/>
</dbReference>
<feature type="transmembrane region" description="Helical" evidence="6">
    <location>
        <begin position="36"/>
        <end position="56"/>
    </location>
</feature>
<sequence>MTAPTAPSGSRALSPARGVVLVARREMSTRLRSRSFVIGTLLTIAVIAAYVGFMYFMGNSASRINVGLTGQATAVAEPLKSSVAALGKEVETRTVPDPETGERLVREGELDALVVGAPGALKVVVQKEIKDQLRAALDGLTRQQVLDARLAEAGLNPVEVNREVAGARVAVSTLEVPDPQQDQRKVLAFASLFLLFFSVQTFGTMVAQGVVEEKSSRVVEILLSTVRPWQLMLGKVLGIGVVGLVQLLIIGGVGLVAAIGGDMLTLPDAAVGTLVSVLGWYLVGFLLYAMILAASAALVSRQEELGSVLTPVLMLLMVSFFVGFTLLQNPNNKLVEVLSMIPPFGPVLMPSRIALGVAPGWQIALSVGLTVLAVAAMAWLGGRIYANAVLRTGARVKLRDALRAK</sequence>
<evidence type="ECO:0000256" key="3">
    <source>
        <dbReference type="ARBA" id="ARBA00022692"/>
    </source>
</evidence>
<dbReference type="STRING" id="2017.SAMN05444320_11850"/>
<dbReference type="InterPro" id="IPR051449">
    <property type="entry name" value="ABC-2_transporter_component"/>
</dbReference>
<feature type="transmembrane region" description="Helical" evidence="6">
    <location>
        <begin position="271"/>
        <end position="299"/>
    </location>
</feature>
<protein>
    <submittedName>
        <fullName evidence="8">ABC-2 type transport system permease protein</fullName>
    </submittedName>
</protein>
<evidence type="ECO:0000313" key="9">
    <source>
        <dbReference type="Proteomes" id="UP000184501"/>
    </source>
</evidence>
<accession>A0A1M5PG43</accession>
<evidence type="ECO:0000259" key="7">
    <source>
        <dbReference type="Pfam" id="PF12698"/>
    </source>
</evidence>
<dbReference type="OrthoDB" id="3268959at2"/>
<evidence type="ECO:0000256" key="4">
    <source>
        <dbReference type="ARBA" id="ARBA00022989"/>
    </source>
</evidence>
<dbReference type="PANTHER" id="PTHR30294:SF29">
    <property type="entry name" value="MULTIDRUG ABC TRANSPORTER PERMEASE YBHS-RELATED"/>
    <property type="match status" value="1"/>
</dbReference>
<reference evidence="8 9" key="1">
    <citation type="submission" date="2016-11" db="EMBL/GenBank/DDBJ databases">
        <authorList>
            <person name="Jaros S."/>
            <person name="Januszkiewicz K."/>
            <person name="Wedrychowicz H."/>
        </authorList>
    </citation>
    <scope>NUCLEOTIDE SEQUENCE [LARGE SCALE GENOMIC DNA]</scope>
    <source>
        <strain evidence="8 9">DSM 44523</strain>
    </source>
</reference>
<keyword evidence="2" id="KW-1003">Cell membrane</keyword>
<dbReference type="Pfam" id="PF12698">
    <property type="entry name" value="ABC2_membrane_3"/>
    <property type="match status" value="1"/>
</dbReference>
<feature type="transmembrane region" description="Helical" evidence="6">
    <location>
        <begin position="186"/>
        <end position="211"/>
    </location>
</feature>
<proteinExistence type="predicted"/>
<feature type="transmembrane region" description="Helical" evidence="6">
    <location>
        <begin position="231"/>
        <end position="259"/>
    </location>
</feature>
<organism evidence="8 9">
    <name type="scientific">Streptoalloteichus hindustanus</name>
    <dbReference type="NCBI Taxonomy" id="2017"/>
    <lineage>
        <taxon>Bacteria</taxon>
        <taxon>Bacillati</taxon>
        <taxon>Actinomycetota</taxon>
        <taxon>Actinomycetes</taxon>
        <taxon>Pseudonocardiales</taxon>
        <taxon>Pseudonocardiaceae</taxon>
        <taxon>Streptoalloteichus</taxon>
    </lineage>
</organism>
<comment type="subcellular location">
    <subcellularLocation>
        <location evidence="1">Cell membrane</location>
        <topology evidence="1">Multi-pass membrane protein</topology>
    </subcellularLocation>
</comment>
<feature type="transmembrane region" description="Helical" evidence="6">
    <location>
        <begin position="305"/>
        <end position="327"/>
    </location>
</feature>